<dbReference type="RefSeq" id="WP_343904620.1">
    <property type="nucleotide sequence ID" value="NZ_BAAAJE010000001.1"/>
</dbReference>
<accession>A0ABN1U6M8</accession>
<evidence type="ECO:0000313" key="1">
    <source>
        <dbReference type="EMBL" id="GAA1124914.1"/>
    </source>
</evidence>
<sequence>MSDEGVALPELLRGLDRCSVFELEHPRYVGAPIFPAHWPGFVYTLHRHHEALGDGVRTSASGTVTMQEHSGTHIDALCHQAVEMEMFGGVQINPEVQTPRGFTELGAETIPPVFKRGVLLDVPAALGVDVLEPGYLVSAQDLALTEKVQGVRVEAGDCVLVRTGTARLYADPKPYLAGAGMAQDAARWLANRRPFLCGADNVAFDVPDNVDPELGSLPCHVVLIYEAGIYIVENLQLEELAASGNHEFLFVCLPLKLEGVTGSPVRPLALVP</sequence>
<dbReference type="InterPro" id="IPR007325">
    <property type="entry name" value="KFase/CYL"/>
</dbReference>
<dbReference type="InterPro" id="IPR037175">
    <property type="entry name" value="KFase_sf"/>
</dbReference>
<dbReference type="PANTHER" id="PTHR34861:SF10">
    <property type="entry name" value="CYCLASE"/>
    <property type="match status" value="1"/>
</dbReference>
<dbReference type="SUPFAM" id="SSF102198">
    <property type="entry name" value="Putative cyclase"/>
    <property type="match status" value="1"/>
</dbReference>
<comment type="caution">
    <text evidence="1">The sequence shown here is derived from an EMBL/GenBank/DDBJ whole genome shotgun (WGS) entry which is preliminary data.</text>
</comment>
<dbReference type="Proteomes" id="UP001499979">
    <property type="component" value="Unassembled WGS sequence"/>
</dbReference>
<name>A0ABN1U6M8_9ACTN</name>
<keyword evidence="2" id="KW-1185">Reference proteome</keyword>
<dbReference type="EMBL" id="BAAAJE010000001">
    <property type="protein sequence ID" value="GAA1124914.1"/>
    <property type="molecule type" value="Genomic_DNA"/>
</dbReference>
<proteinExistence type="predicted"/>
<dbReference type="PANTHER" id="PTHR34861">
    <property type="match status" value="1"/>
</dbReference>
<dbReference type="Pfam" id="PF04199">
    <property type="entry name" value="Cyclase"/>
    <property type="match status" value="1"/>
</dbReference>
<protein>
    <submittedName>
        <fullName evidence="1">Cyclase family protein</fullName>
    </submittedName>
</protein>
<gene>
    <name evidence="1" type="ORF">GCM10009606_00650</name>
</gene>
<evidence type="ECO:0000313" key="2">
    <source>
        <dbReference type="Proteomes" id="UP001499979"/>
    </source>
</evidence>
<dbReference type="Gene3D" id="3.50.30.50">
    <property type="entry name" value="Putative cyclase"/>
    <property type="match status" value="1"/>
</dbReference>
<reference evidence="1 2" key="1">
    <citation type="journal article" date="2019" name="Int. J. Syst. Evol. Microbiol.">
        <title>The Global Catalogue of Microorganisms (GCM) 10K type strain sequencing project: providing services to taxonomists for standard genome sequencing and annotation.</title>
        <authorList>
            <consortium name="The Broad Institute Genomics Platform"/>
            <consortium name="The Broad Institute Genome Sequencing Center for Infectious Disease"/>
            <person name="Wu L."/>
            <person name="Ma J."/>
        </authorList>
    </citation>
    <scope>NUCLEOTIDE SEQUENCE [LARGE SCALE GENOMIC DNA]</scope>
    <source>
        <strain evidence="1 2">JCM 11813</strain>
    </source>
</reference>
<organism evidence="1 2">
    <name type="scientific">Nocardioides aquiterrae</name>
    <dbReference type="NCBI Taxonomy" id="203799"/>
    <lineage>
        <taxon>Bacteria</taxon>
        <taxon>Bacillati</taxon>
        <taxon>Actinomycetota</taxon>
        <taxon>Actinomycetes</taxon>
        <taxon>Propionibacteriales</taxon>
        <taxon>Nocardioidaceae</taxon>
        <taxon>Nocardioides</taxon>
    </lineage>
</organism>